<dbReference type="OrthoDB" id="10004100at2"/>
<keyword evidence="1" id="KW-1133">Transmembrane helix</keyword>
<evidence type="ECO:0000256" key="1">
    <source>
        <dbReference type="SAM" id="Phobius"/>
    </source>
</evidence>
<dbReference type="EMBL" id="OBEG01000001">
    <property type="protein sequence ID" value="SNY76943.1"/>
    <property type="molecule type" value="Genomic_DNA"/>
</dbReference>
<gene>
    <name evidence="2" type="ORF">SAMN04244553_0863</name>
</gene>
<reference evidence="2 3" key="1">
    <citation type="submission" date="2017-09" db="EMBL/GenBank/DDBJ databases">
        <authorList>
            <person name="Ehlers B."/>
            <person name="Leendertz F.H."/>
        </authorList>
    </citation>
    <scope>NUCLEOTIDE SEQUENCE [LARGE SCALE GENOMIC DNA]</scope>
    <source>
        <strain evidence="2 3">DSM 45537</strain>
    </source>
</reference>
<feature type="transmembrane region" description="Helical" evidence="1">
    <location>
        <begin position="88"/>
        <end position="108"/>
    </location>
</feature>
<sequence length="110" mass="11747">MVTATIVLAILGFVRRWFRRDSAGSGAEGQARRPLRLDTAALRRLGTGTLRFGRDGTLRHSGGDGAPRRLGRKEALRRFARNVIQRPVPALSAAVALLGVAVATSAIAQC</sequence>
<organism evidence="2 3">
    <name type="scientific">Nocardia amikacinitolerans</name>
    <dbReference type="NCBI Taxonomy" id="756689"/>
    <lineage>
        <taxon>Bacteria</taxon>
        <taxon>Bacillati</taxon>
        <taxon>Actinomycetota</taxon>
        <taxon>Actinomycetes</taxon>
        <taxon>Mycobacteriales</taxon>
        <taxon>Nocardiaceae</taxon>
        <taxon>Nocardia</taxon>
    </lineage>
</organism>
<evidence type="ECO:0000313" key="2">
    <source>
        <dbReference type="EMBL" id="SNY76943.1"/>
    </source>
</evidence>
<name>A0A285KXG8_9NOCA</name>
<proteinExistence type="predicted"/>
<dbReference type="RefSeq" id="WP_097243714.1">
    <property type="nucleotide sequence ID" value="NZ_OBEG01000001.1"/>
</dbReference>
<keyword evidence="3" id="KW-1185">Reference proteome</keyword>
<keyword evidence="1" id="KW-0812">Transmembrane</keyword>
<dbReference type="Proteomes" id="UP000219565">
    <property type="component" value="Unassembled WGS sequence"/>
</dbReference>
<protein>
    <submittedName>
        <fullName evidence="2">Uncharacterized protein</fullName>
    </submittedName>
</protein>
<keyword evidence="1" id="KW-0472">Membrane</keyword>
<accession>A0A285KXG8</accession>
<dbReference type="AlphaFoldDB" id="A0A285KXG8"/>
<dbReference type="STRING" id="1379680.GCA_001612615_00156"/>
<evidence type="ECO:0000313" key="3">
    <source>
        <dbReference type="Proteomes" id="UP000219565"/>
    </source>
</evidence>